<name>A0A1H3NWV8_9PROT</name>
<dbReference type="InterPro" id="IPR016169">
    <property type="entry name" value="FAD-bd_PCMH_sub2"/>
</dbReference>
<dbReference type="AlphaFoldDB" id="A0A1H3NWV8"/>
<dbReference type="Pfam" id="PF02913">
    <property type="entry name" value="FAD-oxidase_C"/>
    <property type="match status" value="1"/>
</dbReference>
<organism evidence="6 7">
    <name type="scientific">Nitrosomonas halophila</name>
    <dbReference type="NCBI Taxonomy" id="44576"/>
    <lineage>
        <taxon>Bacteria</taxon>
        <taxon>Pseudomonadati</taxon>
        <taxon>Pseudomonadota</taxon>
        <taxon>Betaproteobacteria</taxon>
        <taxon>Nitrosomonadales</taxon>
        <taxon>Nitrosomonadaceae</taxon>
        <taxon>Nitrosomonas</taxon>
    </lineage>
</organism>
<dbReference type="InterPro" id="IPR016167">
    <property type="entry name" value="FAD-bd_PCMH_sub1"/>
</dbReference>
<proteinExistence type="predicted"/>
<evidence type="ECO:0000256" key="4">
    <source>
        <dbReference type="ARBA" id="ARBA00023002"/>
    </source>
</evidence>
<evidence type="ECO:0000313" key="7">
    <source>
        <dbReference type="Proteomes" id="UP000198640"/>
    </source>
</evidence>
<gene>
    <name evidence="6" type="ORF">SAMN05421881_10817</name>
</gene>
<dbReference type="InterPro" id="IPR016170">
    <property type="entry name" value="Cytok_DH_C_sf"/>
</dbReference>
<evidence type="ECO:0000256" key="1">
    <source>
        <dbReference type="ARBA" id="ARBA00001974"/>
    </source>
</evidence>
<dbReference type="InterPro" id="IPR004113">
    <property type="entry name" value="FAD-bd_oxidored_4_C"/>
</dbReference>
<evidence type="ECO:0000313" key="6">
    <source>
        <dbReference type="EMBL" id="SDY92649.1"/>
    </source>
</evidence>
<dbReference type="Gene3D" id="1.10.45.10">
    <property type="entry name" value="Vanillyl-alcohol Oxidase, Chain A, domain 4"/>
    <property type="match status" value="1"/>
</dbReference>
<dbReference type="InterPro" id="IPR016166">
    <property type="entry name" value="FAD-bd_PCMH"/>
</dbReference>
<dbReference type="GO" id="GO:0004458">
    <property type="term" value="F:D-lactate dehydrogenase (cytochrome) activity"/>
    <property type="evidence" value="ECO:0007669"/>
    <property type="project" value="TreeGrafter"/>
</dbReference>
<dbReference type="Proteomes" id="UP000198640">
    <property type="component" value="Unassembled WGS sequence"/>
</dbReference>
<dbReference type="STRING" id="44576.SAMN05421881_10817"/>
<dbReference type="Gene3D" id="3.30.43.10">
    <property type="entry name" value="Uridine Diphospho-n-acetylenolpyruvylglucosamine Reductase, domain 2"/>
    <property type="match status" value="1"/>
</dbReference>
<dbReference type="PROSITE" id="PS51387">
    <property type="entry name" value="FAD_PCMH"/>
    <property type="match status" value="1"/>
</dbReference>
<dbReference type="OrthoDB" id="9811557at2"/>
<comment type="cofactor">
    <cofactor evidence="1">
        <name>FAD</name>
        <dbReference type="ChEBI" id="CHEBI:57692"/>
    </cofactor>
</comment>
<reference evidence="6 7" key="1">
    <citation type="submission" date="2016-10" db="EMBL/GenBank/DDBJ databases">
        <authorList>
            <person name="de Groot N.N."/>
        </authorList>
    </citation>
    <scope>NUCLEOTIDE SEQUENCE [LARGE SCALE GENOMIC DNA]</scope>
    <source>
        <strain evidence="6 7">Nm1</strain>
    </source>
</reference>
<dbReference type="SUPFAM" id="SSF55103">
    <property type="entry name" value="FAD-linked oxidases, C-terminal domain"/>
    <property type="match status" value="1"/>
</dbReference>
<dbReference type="GO" id="GO:0008720">
    <property type="term" value="F:D-lactate dehydrogenase (NAD+) activity"/>
    <property type="evidence" value="ECO:0007669"/>
    <property type="project" value="TreeGrafter"/>
</dbReference>
<protein>
    <submittedName>
        <fullName evidence="6">4-cresol dehydrogenase (Hydroxylating)</fullName>
    </submittedName>
</protein>
<dbReference type="Gene3D" id="3.30.465.10">
    <property type="match status" value="1"/>
</dbReference>
<keyword evidence="2" id="KW-0285">Flavoprotein</keyword>
<dbReference type="GO" id="GO:1903457">
    <property type="term" value="P:lactate catabolic process"/>
    <property type="evidence" value="ECO:0007669"/>
    <property type="project" value="TreeGrafter"/>
</dbReference>
<sequence>MGEQKFDVLPRGVNQQAFLKAVEAFRKLLGDENVLTKPEQLIAYMKIMMPVDEAEHAPSAALTATTVEQIQAIVKICNEYRIPIWTISTGRNFGYGSAAPHHRGQIILDLKKMNKILHVDPELCTALVEPGVTYQQLYDYLQAHDLPLMLSMPAPSAIAGPLGNTMDRGVGYTPYGEHFLMQCGMEVVLANGEVLRTGMGGVKGDNSWQVFKWGYGPTIDGLFTQSNYGICTKMGFWLMPRPPVYKPFSIKFDSEDDIADIVEVLRPLRIAQIIPNALVIANALWEAGGANVRRTQYYEGQGVTPDDVIERICADKGIGQWNVYAALYGTREQVAVNWQIVTDAIKALGKGAIITEEEAGDTEPFKYRAKLMQGIPNLQEFGLYNWRGGGGSMWFAPVSQARGSETSKQMRLAKKILNKYGLDYVGEFIVGWRDMHHVIDVLCDRSDPAEFKAAYACFQELLDEFERQGYAVYRVNTAFMERVAQSYGPVKRRVEHAIKRALDPNNILAPGKSGIDLETFKG</sequence>
<dbReference type="RefSeq" id="WP_090415685.1">
    <property type="nucleotide sequence ID" value="NZ_FNOY01000081.1"/>
</dbReference>
<evidence type="ECO:0000256" key="3">
    <source>
        <dbReference type="ARBA" id="ARBA00022827"/>
    </source>
</evidence>
<feature type="domain" description="FAD-binding PCMH-type" evidence="5">
    <location>
        <begin position="54"/>
        <end position="271"/>
    </location>
</feature>
<evidence type="ECO:0000256" key="2">
    <source>
        <dbReference type="ARBA" id="ARBA00022630"/>
    </source>
</evidence>
<dbReference type="InterPro" id="IPR016171">
    <property type="entry name" value="Vanillyl_alc_oxidase_C-sub2"/>
</dbReference>
<keyword evidence="7" id="KW-1185">Reference proteome</keyword>
<dbReference type="InterPro" id="IPR006094">
    <property type="entry name" value="Oxid_FAD_bind_N"/>
</dbReference>
<dbReference type="PANTHER" id="PTHR11748:SF114">
    <property type="entry name" value="ARYL-ALCOHOL OXIDASE VANILLYL-ALCOHOL OXIDASE (AFU_ORTHOLOGUE AFUA_3G09500)-RELATED"/>
    <property type="match status" value="1"/>
</dbReference>
<dbReference type="Gene3D" id="3.40.462.10">
    <property type="entry name" value="FAD-linked oxidases, C-terminal domain"/>
    <property type="match status" value="1"/>
</dbReference>
<evidence type="ECO:0000259" key="5">
    <source>
        <dbReference type="PROSITE" id="PS51387"/>
    </source>
</evidence>
<dbReference type="SUPFAM" id="SSF56176">
    <property type="entry name" value="FAD-binding/transporter-associated domain-like"/>
    <property type="match status" value="1"/>
</dbReference>
<dbReference type="EMBL" id="FNOY01000081">
    <property type="protein sequence ID" value="SDY92649.1"/>
    <property type="molecule type" value="Genomic_DNA"/>
</dbReference>
<dbReference type="PANTHER" id="PTHR11748">
    <property type="entry name" value="D-LACTATE DEHYDROGENASE"/>
    <property type="match status" value="1"/>
</dbReference>
<dbReference type="InterPro" id="IPR016164">
    <property type="entry name" value="FAD-linked_Oxase-like_C"/>
</dbReference>
<accession>A0A1H3NWV8</accession>
<keyword evidence="4" id="KW-0560">Oxidoreductase</keyword>
<keyword evidence="3" id="KW-0274">FAD</keyword>
<dbReference type="InterPro" id="IPR036318">
    <property type="entry name" value="FAD-bd_PCMH-like_sf"/>
</dbReference>
<dbReference type="GO" id="GO:0071949">
    <property type="term" value="F:FAD binding"/>
    <property type="evidence" value="ECO:0007669"/>
    <property type="project" value="InterPro"/>
</dbReference>
<dbReference type="Pfam" id="PF01565">
    <property type="entry name" value="FAD_binding_4"/>
    <property type="match status" value="1"/>
</dbReference>